<name>A0A4S8IJH1_MUSBA</name>
<accession>A0A4S8IJH1</accession>
<dbReference type="InterPro" id="IPR042885">
    <property type="entry name" value="HIPP47/16"/>
</dbReference>
<dbReference type="Proteomes" id="UP000317650">
    <property type="component" value="Chromosome 9"/>
</dbReference>
<proteinExistence type="predicted"/>
<organism evidence="1 2">
    <name type="scientific">Musa balbisiana</name>
    <name type="common">Banana</name>
    <dbReference type="NCBI Taxonomy" id="52838"/>
    <lineage>
        <taxon>Eukaryota</taxon>
        <taxon>Viridiplantae</taxon>
        <taxon>Streptophyta</taxon>
        <taxon>Embryophyta</taxon>
        <taxon>Tracheophyta</taxon>
        <taxon>Spermatophyta</taxon>
        <taxon>Magnoliopsida</taxon>
        <taxon>Liliopsida</taxon>
        <taxon>Zingiberales</taxon>
        <taxon>Musaceae</taxon>
        <taxon>Musa</taxon>
    </lineage>
</organism>
<reference evidence="1 2" key="1">
    <citation type="journal article" date="2019" name="Nat. Plants">
        <title>Genome sequencing of Musa balbisiana reveals subgenome evolution and function divergence in polyploid bananas.</title>
        <authorList>
            <person name="Yao X."/>
        </authorList>
    </citation>
    <scope>NUCLEOTIDE SEQUENCE [LARGE SCALE GENOMIC DNA]</scope>
    <source>
        <strain evidence="2">cv. DH-PKW</strain>
        <tissue evidence="1">Leaves</tissue>
    </source>
</reference>
<keyword evidence="2" id="KW-1185">Reference proteome</keyword>
<dbReference type="Gene3D" id="3.30.70.100">
    <property type="match status" value="1"/>
</dbReference>
<gene>
    <name evidence="1" type="ORF">C4D60_Mb09t24240</name>
</gene>
<evidence type="ECO:0000313" key="2">
    <source>
        <dbReference type="Proteomes" id="UP000317650"/>
    </source>
</evidence>
<protein>
    <submittedName>
        <fullName evidence="1">Uncharacterized protein</fullName>
    </submittedName>
</protein>
<evidence type="ECO:0000313" key="1">
    <source>
        <dbReference type="EMBL" id="THU48249.1"/>
    </source>
</evidence>
<comment type="caution">
    <text evidence="1">The sequence shown here is derived from an EMBL/GenBank/DDBJ whole genome shotgun (WGS) entry which is preliminary data.</text>
</comment>
<dbReference type="PANTHER" id="PTHR46932:SF12">
    <property type="entry name" value="HEAVY METAL-ASSOCIATED ISOPRENYLATED PLANT PROTEIN 47"/>
    <property type="match status" value="1"/>
</dbReference>
<dbReference type="AlphaFoldDB" id="A0A4S8IJH1"/>
<sequence>MKLVAATGVDSVAIQGEDKDHPVIVGDDIDPANLTCILRKKVGHANILKVEKAKKHQLESAVQVYPNYPQCSQVVLYDYGICSSDTNACSIM</sequence>
<dbReference type="PANTHER" id="PTHR46932">
    <property type="entry name" value="HEAVY METAL-ASSOCIATED ISOPRENYLATED PLANT PROTEIN 47"/>
    <property type="match status" value="1"/>
</dbReference>
<dbReference type="EMBL" id="PYDT01000010">
    <property type="protein sequence ID" value="THU48249.1"/>
    <property type="molecule type" value="Genomic_DNA"/>
</dbReference>
<dbReference type="STRING" id="52838.A0A4S8IJH1"/>